<accession>A0A0B7KLT4</accession>
<organism evidence="1">
    <name type="scientific">Bionectria ochroleuca</name>
    <name type="common">Gliocladium roseum</name>
    <dbReference type="NCBI Taxonomy" id="29856"/>
    <lineage>
        <taxon>Eukaryota</taxon>
        <taxon>Fungi</taxon>
        <taxon>Dikarya</taxon>
        <taxon>Ascomycota</taxon>
        <taxon>Pezizomycotina</taxon>
        <taxon>Sordariomycetes</taxon>
        <taxon>Hypocreomycetidae</taxon>
        <taxon>Hypocreales</taxon>
        <taxon>Bionectriaceae</taxon>
        <taxon>Clonostachys</taxon>
    </lineage>
</organism>
<dbReference type="AlphaFoldDB" id="A0A0B7KLT4"/>
<sequence>TRKPTTRPNWYYSSRSFRTRIISPSLRLINEIVTSTTTTLFLRWKRSNLIAGLLLRLIQPQLAKVRSCKWRRSSNW</sequence>
<reference evidence="1" key="1">
    <citation type="submission" date="2015-01" db="EMBL/GenBank/DDBJ databases">
        <authorList>
            <person name="Durling Mikael"/>
        </authorList>
    </citation>
    <scope>NUCLEOTIDE SEQUENCE</scope>
</reference>
<dbReference type="EMBL" id="CDPU01000416">
    <property type="protein sequence ID" value="CEO58159.1"/>
    <property type="molecule type" value="Genomic_DNA"/>
</dbReference>
<name>A0A0B7KLT4_BIOOC</name>
<feature type="non-terminal residue" evidence="1">
    <location>
        <position position="1"/>
    </location>
</feature>
<proteinExistence type="predicted"/>
<gene>
    <name evidence="1" type="ORF">BN869_000014217_1</name>
</gene>
<protein>
    <submittedName>
        <fullName evidence="1">Uncharacterized protein</fullName>
    </submittedName>
</protein>
<evidence type="ECO:0000313" key="1">
    <source>
        <dbReference type="EMBL" id="CEO58159.1"/>
    </source>
</evidence>